<dbReference type="Proteomes" id="UP000285405">
    <property type="component" value="Unassembled WGS sequence"/>
</dbReference>
<name>A0A420HEQ7_9PEZI</name>
<proteinExistence type="predicted"/>
<feature type="non-terminal residue" evidence="1">
    <location>
        <position position="1"/>
    </location>
</feature>
<dbReference type="EMBL" id="MCBR01020016">
    <property type="protein sequence ID" value="RKF55898.1"/>
    <property type="molecule type" value="Genomic_DNA"/>
</dbReference>
<dbReference type="OrthoDB" id="1421156at2759"/>
<comment type="caution">
    <text evidence="1">The sequence shown here is derived from an EMBL/GenBank/DDBJ whole genome shotgun (WGS) entry which is preliminary data.</text>
</comment>
<evidence type="ECO:0000313" key="1">
    <source>
        <dbReference type="EMBL" id="RKF55898.1"/>
    </source>
</evidence>
<reference evidence="1 2" key="1">
    <citation type="journal article" date="2018" name="BMC Genomics">
        <title>Comparative genome analyses reveal sequence features reflecting distinct modes of host-adaptation between dicot and monocot powdery mildew.</title>
        <authorList>
            <person name="Wu Y."/>
            <person name="Ma X."/>
            <person name="Pan Z."/>
            <person name="Kale S.D."/>
            <person name="Song Y."/>
            <person name="King H."/>
            <person name="Zhang Q."/>
            <person name="Presley C."/>
            <person name="Deng X."/>
            <person name="Wei C.I."/>
            <person name="Xiao S."/>
        </authorList>
    </citation>
    <scope>NUCLEOTIDE SEQUENCE [LARGE SCALE GENOMIC DNA]</scope>
    <source>
        <strain evidence="1">UCSC1</strain>
    </source>
</reference>
<evidence type="ECO:0000313" key="2">
    <source>
        <dbReference type="Proteomes" id="UP000285405"/>
    </source>
</evidence>
<sequence>QRTANLRVARTGRILSIGEEPPVKQPPTCSACHRQGHTMSSHSCPLKLQASIARQSQILLDLDMLARQSPAPITSTLSIAPTASNMPLGPQVPLHL</sequence>
<accession>A0A420HEQ7</accession>
<organism evidence="1 2">
    <name type="scientific">Golovinomyces cichoracearum</name>
    <dbReference type="NCBI Taxonomy" id="62708"/>
    <lineage>
        <taxon>Eukaryota</taxon>
        <taxon>Fungi</taxon>
        <taxon>Dikarya</taxon>
        <taxon>Ascomycota</taxon>
        <taxon>Pezizomycotina</taxon>
        <taxon>Leotiomycetes</taxon>
        <taxon>Erysiphales</taxon>
        <taxon>Erysiphaceae</taxon>
        <taxon>Golovinomyces</taxon>
    </lineage>
</organism>
<gene>
    <name evidence="1" type="ORF">GcC1_200029</name>
</gene>
<dbReference type="AlphaFoldDB" id="A0A420HEQ7"/>
<protein>
    <submittedName>
        <fullName evidence="1">Uncharacterized protein</fullName>
    </submittedName>
</protein>